<dbReference type="Gene3D" id="3.50.50.60">
    <property type="entry name" value="FAD/NAD(P)-binding domain"/>
    <property type="match status" value="1"/>
</dbReference>
<dbReference type="SUPFAM" id="SSF51905">
    <property type="entry name" value="FAD/NAD(P)-binding domain"/>
    <property type="match status" value="1"/>
</dbReference>
<dbReference type="Pfam" id="PF01266">
    <property type="entry name" value="DAO"/>
    <property type="match status" value="1"/>
</dbReference>
<dbReference type="Gene3D" id="3.30.9.10">
    <property type="entry name" value="D-Amino Acid Oxidase, subunit A, domain 2"/>
    <property type="match status" value="1"/>
</dbReference>
<keyword evidence="1" id="KW-0560">Oxidoreductase</keyword>
<accession>A0A291DXM9</accession>
<dbReference type="CDD" id="cd19946">
    <property type="entry name" value="GlpA-like_Fer2_BFD-like"/>
    <property type="match status" value="1"/>
</dbReference>
<reference evidence="3 4" key="1">
    <citation type="submission" date="2017-09" db="EMBL/GenBank/DDBJ databases">
        <title>FDA dAtabase for Regulatory Grade micrObial Sequences (FDA-ARGOS): Supporting development and validation of Infectious Disease Dx tests.</title>
        <authorList>
            <person name="Minogue T."/>
            <person name="Wolcott M."/>
            <person name="Wasieloski L."/>
            <person name="Aguilar W."/>
            <person name="Moore D."/>
            <person name="Tallon L."/>
            <person name="Sadzewicz L."/>
            <person name="Ott S."/>
            <person name="Zhao X."/>
            <person name="Nagaraj S."/>
            <person name="Vavikolanu K."/>
            <person name="Aluvathingal J."/>
            <person name="Nadendla S."/>
            <person name="Sichtig H."/>
        </authorList>
    </citation>
    <scope>NUCLEOTIDE SEQUENCE [LARGE SCALE GENOMIC DNA]</scope>
    <source>
        <strain evidence="3 4">FDAARGOS_392</strain>
    </source>
</reference>
<gene>
    <name evidence="3" type="ORF">CO704_10930</name>
</gene>
<dbReference type="InterPro" id="IPR006076">
    <property type="entry name" value="FAD-dep_OxRdtase"/>
</dbReference>
<dbReference type="InterPro" id="IPR036188">
    <property type="entry name" value="FAD/NAD-bd_sf"/>
</dbReference>
<dbReference type="Gene3D" id="1.10.10.1100">
    <property type="entry name" value="BFD-like [2Fe-2S]-binding domain"/>
    <property type="match status" value="1"/>
</dbReference>
<dbReference type="EMBL" id="CP023525">
    <property type="protein sequence ID" value="ATF92565.1"/>
    <property type="molecule type" value="Genomic_DNA"/>
</dbReference>
<evidence type="ECO:0000256" key="1">
    <source>
        <dbReference type="ARBA" id="ARBA00023002"/>
    </source>
</evidence>
<dbReference type="GO" id="GO:0016491">
    <property type="term" value="F:oxidoreductase activity"/>
    <property type="evidence" value="ECO:0007669"/>
    <property type="project" value="UniProtKB-KW"/>
</dbReference>
<evidence type="ECO:0000313" key="3">
    <source>
        <dbReference type="EMBL" id="ATF92565.1"/>
    </source>
</evidence>
<evidence type="ECO:0000259" key="2">
    <source>
        <dbReference type="Pfam" id="PF01266"/>
    </source>
</evidence>
<dbReference type="InterPro" id="IPR052745">
    <property type="entry name" value="G3P_Oxidase/Oxidoreductase"/>
</dbReference>
<sequence>MTELLEDVDVVVIGGGVVGCAVFRRFTLMGARTLLLEKGEDILSGASKANSAILHTGFDAPGESVELKCMQDGYAEYLEIHKKMNLPLLKTTAIVVAWTQEQLEALPGIVQKAHQNGVKDVEQISAREIYRREPNLASGALGGVYVPGEYVIDPWSAPLAYVTQAVMHGGKYHFDCEVQNVVQAHEGWLLDTSKGRVRSQLVINCAGNHGDLIDGLWRTPEFEIHPRKGQFLVFDKAAAPRINAIILPVPTATTKGVLLCRTIFGNMILGPTAEEQQDRNRAEVDEAVMKGLIEKGRQMLPELTNYSVTATYAGLRPATEKKEYRILHYPEHRWITVGGIRSTGLTAALGIASWVERLYREHFPALFPLIPTAELRWPTMPMLSEYESRDYSCAGNGGIVCHCELVTRRELEAAFDSAVPPECIGGLRRRTRVMMGRCNGFFCSNHVAEIVGERLNNSLVVGKVK</sequence>
<dbReference type="RefSeq" id="WP_061275709.1">
    <property type="nucleotide sequence ID" value="NZ_CP023525.1"/>
</dbReference>
<feature type="domain" description="FAD dependent oxidoreductase" evidence="2">
    <location>
        <begin position="9"/>
        <end position="355"/>
    </location>
</feature>
<dbReference type="PANTHER" id="PTHR42720:SF1">
    <property type="entry name" value="GLYCEROL 3-PHOSPHATE OXIDASE"/>
    <property type="match status" value="1"/>
</dbReference>
<dbReference type="Proteomes" id="UP000217979">
    <property type="component" value="Chromosome"/>
</dbReference>
<dbReference type="PANTHER" id="PTHR42720">
    <property type="entry name" value="GLYCEROL-3-PHOSPHATE DEHYDROGENASE"/>
    <property type="match status" value="1"/>
</dbReference>
<organism evidence="3 4">
    <name type="scientific">Cedecea neteri</name>
    <dbReference type="NCBI Taxonomy" id="158822"/>
    <lineage>
        <taxon>Bacteria</taxon>
        <taxon>Pseudomonadati</taxon>
        <taxon>Pseudomonadota</taxon>
        <taxon>Gammaproteobacteria</taxon>
        <taxon>Enterobacterales</taxon>
        <taxon>Enterobacteriaceae</taxon>
        <taxon>Cedecea</taxon>
    </lineage>
</organism>
<proteinExistence type="predicted"/>
<dbReference type="InterPro" id="IPR041854">
    <property type="entry name" value="BFD-like_2Fe2S-bd_dom_sf"/>
</dbReference>
<protein>
    <submittedName>
        <fullName evidence="3">FAD/NAD(P)-binding oxidoreductase</fullName>
    </submittedName>
</protein>
<evidence type="ECO:0000313" key="4">
    <source>
        <dbReference type="Proteomes" id="UP000217979"/>
    </source>
</evidence>
<dbReference type="AlphaFoldDB" id="A0A291DXM9"/>
<name>A0A291DXM9_9ENTR</name>